<comment type="caution">
    <text evidence="1">The sequence shown here is derived from an EMBL/GenBank/DDBJ whole genome shotgun (WGS) entry which is preliminary data.</text>
</comment>
<accession>A0A6L2MXG2</accession>
<evidence type="ECO:0000313" key="1">
    <source>
        <dbReference type="EMBL" id="GEU76954.1"/>
    </source>
</evidence>
<protein>
    <submittedName>
        <fullName evidence="1">Protein root UVB sensitive 3</fullName>
    </submittedName>
</protein>
<reference evidence="1" key="1">
    <citation type="journal article" date="2019" name="Sci. Rep.">
        <title>Draft genome of Tanacetum cinerariifolium, the natural source of mosquito coil.</title>
        <authorList>
            <person name="Yamashiro T."/>
            <person name="Shiraishi A."/>
            <person name="Satake H."/>
            <person name="Nakayama K."/>
        </authorList>
    </citation>
    <scope>NUCLEOTIDE SEQUENCE</scope>
</reference>
<dbReference type="PANTHER" id="PTHR12770:SF31">
    <property type="entry name" value="RUS FAMILY MEMBER 1"/>
    <property type="match status" value="1"/>
</dbReference>
<sequence>MLMDLLSLLFPSAFVFIVCIGSLSRTFSKSFMLYNMYANYQDVRCLNLTTLNCERGSIVLRHFMVTGQGVIAKYFSSVWSLARFHLVKGGKAEKLHLRALLERVFMACDMYFR</sequence>
<organism evidence="1">
    <name type="scientific">Tanacetum cinerariifolium</name>
    <name type="common">Dalmatian daisy</name>
    <name type="synonym">Chrysanthemum cinerariifolium</name>
    <dbReference type="NCBI Taxonomy" id="118510"/>
    <lineage>
        <taxon>Eukaryota</taxon>
        <taxon>Viridiplantae</taxon>
        <taxon>Streptophyta</taxon>
        <taxon>Embryophyta</taxon>
        <taxon>Tracheophyta</taxon>
        <taxon>Spermatophyta</taxon>
        <taxon>Magnoliopsida</taxon>
        <taxon>eudicotyledons</taxon>
        <taxon>Gunneridae</taxon>
        <taxon>Pentapetalae</taxon>
        <taxon>asterids</taxon>
        <taxon>campanulids</taxon>
        <taxon>Asterales</taxon>
        <taxon>Asteraceae</taxon>
        <taxon>Asteroideae</taxon>
        <taxon>Anthemideae</taxon>
        <taxon>Anthemidinae</taxon>
        <taxon>Tanacetum</taxon>
    </lineage>
</organism>
<dbReference type="PANTHER" id="PTHR12770">
    <property type="entry name" value="RUS1 FAMILY PROTEIN C16ORF58"/>
    <property type="match status" value="1"/>
</dbReference>
<dbReference type="InterPro" id="IPR006968">
    <property type="entry name" value="RUS_fam"/>
</dbReference>
<dbReference type="EMBL" id="BKCJ010007377">
    <property type="protein sequence ID" value="GEU76954.1"/>
    <property type="molecule type" value="Genomic_DNA"/>
</dbReference>
<gene>
    <name evidence="1" type="ORF">Tci_048932</name>
</gene>
<dbReference type="AlphaFoldDB" id="A0A6L2MXG2"/>
<name>A0A6L2MXG2_TANCI</name>
<proteinExistence type="predicted"/>